<name>A0A232EG54_9HYME</name>
<dbReference type="STRING" id="543379.A0A232EG54"/>
<dbReference type="Proteomes" id="UP000215335">
    <property type="component" value="Unassembled WGS sequence"/>
</dbReference>
<dbReference type="SUPFAM" id="SSF56219">
    <property type="entry name" value="DNase I-like"/>
    <property type="match status" value="1"/>
</dbReference>
<comment type="caution">
    <text evidence="1">The sequence shown here is derived from an EMBL/GenBank/DDBJ whole genome shotgun (WGS) entry which is preliminary data.</text>
</comment>
<evidence type="ECO:0008006" key="3">
    <source>
        <dbReference type="Google" id="ProtNLM"/>
    </source>
</evidence>
<accession>A0A232EG54</accession>
<evidence type="ECO:0000313" key="1">
    <source>
        <dbReference type="EMBL" id="OXU17349.1"/>
    </source>
</evidence>
<reference evidence="1 2" key="1">
    <citation type="journal article" date="2017" name="Curr. Biol.">
        <title>The Evolution of Venom by Co-option of Single-Copy Genes.</title>
        <authorList>
            <person name="Martinson E.O."/>
            <person name="Mrinalini"/>
            <person name="Kelkar Y.D."/>
            <person name="Chang C.H."/>
            <person name="Werren J.H."/>
        </authorList>
    </citation>
    <scope>NUCLEOTIDE SEQUENCE [LARGE SCALE GENOMIC DNA]</scope>
    <source>
        <strain evidence="1 2">Alberta</strain>
        <tissue evidence="1">Whole body</tissue>
    </source>
</reference>
<dbReference type="InterPro" id="IPR036691">
    <property type="entry name" value="Endo/exonu/phosph_ase_sf"/>
</dbReference>
<feature type="non-terminal residue" evidence="1">
    <location>
        <position position="373"/>
    </location>
</feature>
<evidence type="ECO:0000313" key="2">
    <source>
        <dbReference type="Proteomes" id="UP000215335"/>
    </source>
</evidence>
<dbReference type="EMBL" id="NNAY01004844">
    <property type="protein sequence ID" value="OXU17349.1"/>
    <property type="molecule type" value="Genomic_DNA"/>
</dbReference>
<proteinExistence type="predicted"/>
<gene>
    <name evidence="1" type="ORF">TSAR_003914</name>
</gene>
<sequence length="373" mass="43917">MVILDRIHHSKKTNEIKSKTKTMDKINKDLKILFWNCQSIANKKELQKITENLDMFVCVESWLSDKTPPEENFHLNGFKTFRKDRQYSRGGEPPVTLFPKILGTVFSITLTRYQQQFLWVTLMPTIKRLLSSLINSNLIFHNTNTITRTQYRYDTNSISNSNLDLVFSSSSIADKINVKVNKGTWGSDHFPLFIDLQISKSIYRKQLFKINSVRTNWNNVYVNLDENYQKFLSSEFAESSASEKYTLFIELISDAIILSTPKKKYVNNQIHRNPVPWWDSECGRIRRLRTATFKKYQFTECIKDLIKFKKIRAEAKKLEYVIEYASNINFFSNPKYVWRVGKNLKNKWTKIRPSHTSEHHQSENAIELALNKI</sequence>
<dbReference type="AlphaFoldDB" id="A0A232EG54"/>
<protein>
    <recommendedName>
        <fullName evidence="3">Endonuclease/exonuclease/phosphatase domain-containing protein</fullName>
    </recommendedName>
</protein>
<organism evidence="1 2">
    <name type="scientific">Trichomalopsis sarcophagae</name>
    <dbReference type="NCBI Taxonomy" id="543379"/>
    <lineage>
        <taxon>Eukaryota</taxon>
        <taxon>Metazoa</taxon>
        <taxon>Ecdysozoa</taxon>
        <taxon>Arthropoda</taxon>
        <taxon>Hexapoda</taxon>
        <taxon>Insecta</taxon>
        <taxon>Pterygota</taxon>
        <taxon>Neoptera</taxon>
        <taxon>Endopterygota</taxon>
        <taxon>Hymenoptera</taxon>
        <taxon>Apocrita</taxon>
        <taxon>Proctotrupomorpha</taxon>
        <taxon>Chalcidoidea</taxon>
        <taxon>Pteromalidae</taxon>
        <taxon>Pteromalinae</taxon>
        <taxon>Trichomalopsis</taxon>
    </lineage>
</organism>
<keyword evidence="2" id="KW-1185">Reference proteome</keyword>
<dbReference type="Gene3D" id="3.60.10.10">
    <property type="entry name" value="Endonuclease/exonuclease/phosphatase"/>
    <property type="match status" value="1"/>
</dbReference>